<evidence type="ECO:0000313" key="2">
    <source>
        <dbReference type="Proteomes" id="UP000708208"/>
    </source>
</evidence>
<protein>
    <submittedName>
        <fullName evidence="1">Uncharacterized protein</fullName>
    </submittedName>
</protein>
<sequence length="20" mass="2598">EGISWKNLNYYRLLDFKKFY</sequence>
<reference evidence="1" key="1">
    <citation type="submission" date="2021-06" db="EMBL/GenBank/DDBJ databases">
        <authorList>
            <person name="Hodson N. C."/>
            <person name="Mongue J. A."/>
            <person name="Jaron S. K."/>
        </authorList>
    </citation>
    <scope>NUCLEOTIDE SEQUENCE</scope>
</reference>
<proteinExistence type="predicted"/>
<accession>A0A8J2NV07</accession>
<comment type="caution">
    <text evidence="1">The sequence shown here is derived from an EMBL/GenBank/DDBJ whole genome shotgun (WGS) entry which is preliminary data.</text>
</comment>
<keyword evidence="2" id="KW-1185">Reference proteome</keyword>
<organism evidence="1 2">
    <name type="scientific">Allacma fusca</name>
    <dbReference type="NCBI Taxonomy" id="39272"/>
    <lineage>
        <taxon>Eukaryota</taxon>
        <taxon>Metazoa</taxon>
        <taxon>Ecdysozoa</taxon>
        <taxon>Arthropoda</taxon>
        <taxon>Hexapoda</taxon>
        <taxon>Collembola</taxon>
        <taxon>Symphypleona</taxon>
        <taxon>Sminthuridae</taxon>
        <taxon>Allacma</taxon>
    </lineage>
</organism>
<dbReference type="AlphaFoldDB" id="A0A8J2NV07"/>
<name>A0A8J2NV07_9HEXA</name>
<dbReference type="Proteomes" id="UP000708208">
    <property type="component" value="Unassembled WGS sequence"/>
</dbReference>
<evidence type="ECO:0000313" key="1">
    <source>
        <dbReference type="EMBL" id="CAG7709967.1"/>
    </source>
</evidence>
<gene>
    <name evidence="1" type="ORF">AFUS01_LOCUS4947</name>
</gene>
<dbReference type="EMBL" id="CAJVCH010031303">
    <property type="protein sequence ID" value="CAG7709967.1"/>
    <property type="molecule type" value="Genomic_DNA"/>
</dbReference>
<feature type="non-terminal residue" evidence="1">
    <location>
        <position position="1"/>
    </location>
</feature>